<protein>
    <submittedName>
        <fullName evidence="2">Uncharacterized protein</fullName>
    </submittedName>
</protein>
<sequence length="238" mass="27878">MVTTQYSVTTTVDQKLRPKLGRKPLQPKNITETPTYTKPKPKQECLEMSLIVDSNKENHDPTKFEPSDSSLAEELSAIRKKLERLRSDREITEKMLRDRDLVLDMQMKEMELRGEIQNQLEIQVDRLYRLNQLKSYSMRVSSIRSLREKEQHKKMSEASSSSQEVKAENFEESIDENQLQSPSTRPWISTPTRKFWGRLPSFLRSSFAHKIAGFLTHLISEFKRAHFGHPTQTARRRT</sequence>
<feature type="region of interest" description="Disordered" evidence="1">
    <location>
        <begin position="147"/>
        <end position="186"/>
    </location>
</feature>
<dbReference type="FunCoup" id="A0A1Q3CX04">
    <property type="interactions" value="183"/>
</dbReference>
<evidence type="ECO:0000313" key="3">
    <source>
        <dbReference type="Proteomes" id="UP000187406"/>
    </source>
</evidence>
<dbReference type="STRING" id="3775.A0A1Q3CX04"/>
<name>A0A1Q3CX04_CEPFO</name>
<feature type="region of interest" description="Disordered" evidence="1">
    <location>
        <begin position="1"/>
        <end position="40"/>
    </location>
</feature>
<accession>A0A1Q3CX04</accession>
<evidence type="ECO:0000313" key="2">
    <source>
        <dbReference type="EMBL" id="GAV84759.1"/>
    </source>
</evidence>
<feature type="compositionally biased region" description="Polar residues" evidence="1">
    <location>
        <begin position="176"/>
        <end position="186"/>
    </location>
</feature>
<gene>
    <name evidence="2" type="ORF">CFOL_v3_28201</name>
</gene>
<dbReference type="AlphaFoldDB" id="A0A1Q3CX04"/>
<dbReference type="EMBL" id="BDDD01003350">
    <property type="protein sequence ID" value="GAV84759.1"/>
    <property type="molecule type" value="Genomic_DNA"/>
</dbReference>
<dbReference type="OrthoDB" id="982181at2759"/>
<feature type="compositionally biased region" description="Polar residues" evidence="1">
    <location>
        <begin position="1"/>
        <end position="13"/>
    </location>
</feature>
<comment type="caution">
    <text evidence="2">The sequence shown here is derived from an EMBL/GenBank/DDBJ whole genome shotgun (WGS) entry which is preliminary data.</text>
</comment>
<dbReference type="PANTHER" id="PTHR36790">
    <property type="entry name" value="MYELIN TRANSCRIPTION FACTOR"/>
    <property type="match status" value="1"/>
</dbReference>
<dbReference type="PANTHER" id="PTHR36790:SF1">
    <property type="entry name" value="MYELIN TRANSCRIPTION FACTOR"/>
    <property type="match status" value="1"/>
</dbReference>
<feature type="compositionally biased region" description="Basic and acidic residues" evidence="1">
    <location>
        <begin position="147"/>
        <end position="156"/>
    </location>
</feature>
<reference evidence="3" key="1">
    <citation type="submission" date="2016-04" db="EMBL/GenBank/DDBJ databases">
        <title>Cephalotus genome sequencing.</title>
        <authorList>
            <person name="Fukushima K."/>
            <person name="Hasebe M."/>
            <person name="Fang X."/>
        </authorList>
    </citation>
    <scope>NUCLEOTIDE SEQUENCE [LARGE SCALE GENOMIC DNA]</scope>
    <source>
        <strain evidence="3">cv. St1</strain>
    </source>
</reference>
<organism evidence="2 3">
    <name type="scientific">Cephalotus follicularis</name>
    <name type="common">Albany pitcher plant</name>
    <dbReference type="NCBI Taxonomy" id="3775"/>
    <lineage>
        <taxon>Eukaryota</taxon>
        <taxon>Viridiplantae</taxon>
        <taxon>Streptophyta</taxon>
        <taxon>Embryophyta</taxon>
        <taxon>Tracheophyta</taxon>
        <taxon>Spermatophyta</taxon>
        <taxon>Magnoliopsida</taxon>
        <taxon>eudicotyledons</taxon>
        <taxon>Gunneridae</taxon>
        <taxon>Pentapetalae</taxon>
        <taxon>rosids</taxon>
        <taxon>fabids</taxon>
        <taxon>Oxalidales</taxon>
        <taxon>Cephalotaceae</taxon>
        <taxon>Cephalotus</taxon>
    </lineage>
</organism>
<keyword evidence="3" id="KW-1185">Reference proteome</keyword>
<evidence type="ECO:0000256" key="1">
    <source>
        <dbReference type="SAM" id="MobiDB-lite"/>
    </source>
</evidence>
<proteinExistence type="predicted"/>
<dbReference type="Proteomes" id="UP000187406">
    <property type="component" value="Unassembled WGS sequence"/>
</dbReference>
<dbReference type="InParanoid" id="A0A1Q3CX04"/>